<dbReference type="CDD" id="cd21176">
    <property type="entry name" value="LPMO_auxiliary-like"/>
    <property type="match status" value="1"/>
</dbReference>
<evidence type="ECO:0000256" key="5">
    <source>
        <dbReference type="ARBA" id="ARBA00023136"/>
    </source>
</evidence>
<feature type="chain" id="PRO_5041216583" description="Copper acquisition factor BIM1-like domain-containing protein" evidence="8">
    <location>
        <begin position="18"/>
        <end position="246"/>
    </location>
</feature>
<keyword evidence="7" id="KW-0449">Lipoprotein</keyword>
<name>A0AA39CR31_9EURO</name>
<sequence length="246" mass="26007">MKFSIFALLLVAELASAHFELQYPFWRGDSFLPPASQYSFPCANVNTTDASNNNRTLWPLDGGSLVIDFHHPWTYVAFNLGFGSNISTFNISLNPMLLNETGNGTICIPKWTLPADLGIVDGQDASLQVITIGDSGTALYNVGGALYPSLRIFSWLTNSSQCADIRFSANATILSGDLCQNSTGVDIYPLVQQQANGSTERAAATVTVTASAGGASATNAATGMTVPRLSSFALGLSITAALRLAL</sequence>
<reference evidence="10" key="1">
    <citation type="submission" date="2022-10" db="EMBL/GenBank/DDBJ databases">
        <title>Culturing micro-colonial fungi from biological soil crusts in the Mojave desert and describing Neophaeococcomyces mojavensis, and introducing the new genera and species Taxawa tesnikishii.</title>
        <authorList>
            <person name="Kurbessoian T."/>
            <person name="Stajich J.E."/>
        </authorList>
    </citation>
    <scope>NUCLEOTIDE SEQUENCE</scope>
    <source>
        <strain evidence="10">TK_41</strain>
    </source>
</reference>
<evidence type="ECO:0000256" key="6">
    <source>
        <dbReference type="ARBA" id="ARBA00023180"/>
    </source>
</evidence>
<dbReference type="GO" id="GO:0005886">
    <property type="term" value="C:plasma membrane"/>
    <property type="evidence" value="ECO:0007669"/>
    <property type="project" value="UniProtKB-SubCell"/>
</dbReference>
<evidence type="ECO:0000256" key="1">
    <source>
        <dbReference type="ARBA" id="ARBA00004609"/>
    </source>
</evidence>
<comment type="caution">
    <text evidence="10">The sequence shown here is derived from an EMBL/GenBank/DDBJ whole genome shotgun (WGS) entry which is preliminary data.</text>
</comment>
<evidence type="ECO:0000313" key="11">
    <source>
        <dbReference type="Proteomes" id="UP001172673"/>
    </source>
</evidence>
<evidence type="ECO:0000256" key="7">
    <source>
        <dbReference type="ARBA" id="ARBA00023288"/>
    </source>
</evidence>
<dbReference type="AlphaFoldDB" id="A0AA39CR31"/>
<proteinExistence type="predicted"/>
<protein>
    <recommendedName>
        <fullName evidence="9">Copper acquisition factor BIM1-like domain-containing protein</fullName>
    </recommendedName>
</protein>
<dbReference type="InterPro" id="IPR046936">
    <property type="entry name" value="BIM1-like"/>
</dbReference>
<feature type="signal peptide" evidence="8">
    <location>
        <begin position="1"/>
        <end position="17"/>
    </location>
</feature>
<evidence type="ECO:0000256" key="2">
    <source>
        <dbReference type="ARBA" id="ARBA00022475"/>
    </source>
</evidence>
<dbReference type="Proteomes" id="UP001172673">
    <property type="component" value="Unassembled WGS sequence"/>
</dbReference>
<keyword evidence="4 8" id="KW-0732">Signal</keyword>
<keyword evidence="6" id="KW-0325">Glycoprotein</keyword>
<evidence type="ECO:0000256" key="3">
    <source>
        <dbReference type="ARBA" id="ARBA00022622"/>
    </source>
</evidence>
<evidence type="ECO:0000256" key="8">
    <source>
        <dbReference type="SAM" id="SignalP"/>
    </source>
</evidence>
<comment type="subcellular location">
    <subcellularLocation>
        <location evidence="1">Cell membrane</location>
        <topology evidence="1">Lipid-anchor</topology>
        <topology evidence="1">GPI-anchor</topology>
    </subcellularLocation>
</comment>
<organism evidence="10 11">
    <name type="scientific">Cladophialophora chaetospira</name>
    <dbReference type="NCBI Taxonomy" id="386627"/>
    <lineage>
        <taxon>Eukaryota</taxon>
        <taxon>Fungi</taxon>
        <taxon>Dikarya</taxon>
        <taxon>Ascomycota</taxon>
        <taxon>Pezizomycotina</taxon>
        <taxon>Eurotiomycetes</taxon>
        <taxon>Chaetothyriomycetidae</taxon>
        <taxon>Chaetothyriales</taxon>
        <taxon>Herpotrichiellaceae</taxon>
        <taxon>Cladophialophora</taxon>
    </lineage>
</organism>
<keyword evidence="5" id="KW-0472">Membrane</keyword>
<dbReference type="InterPro" id="IPR046530">
    <property type="entry name" value="BIM1-like_dom"/>
</dbReference>
<dbReference type="PANTHER" id="PTHR34992">
    <property type="entry name" value="HYPHAL ANASTAMOSIS-7 PROTEIN"/>
    <property type="match status" value="1"/>
</dbReference>
<accession>A0AA39CR31</accession>
<feature type="domain" description="Copper acquisition factor BIM1-like" evidence="9">
    <location>
        <begin position="16"/>
        <end position="184"/>
    </location>
</feature>
<evidence type="ECO:0000259" key="9">
    <source>
        <dbReference type="Pfam" id="PF20238"/>
    </source>
</evidence>
<keyword evidence="3" id="KW-0336">GPI-anchor</keyword>
<keyword evidence="2" id="KW-1003">Cell membrane</keyword>
<dbReference type="Pfam" id="PF20238">
    <property type="entry name" value="BIM1-like_dom"/>
    <property type="match status" value="1"/>
</dbReference>
<evidence type="ECO:0000256" key="4">
    <source>
        <dbReference type="ARBA" id="ARBA00022729"/>
    </source>
</evidence>
<keyword evidence="11" id="KW-1185">Reference proteome</keyword>
<evidence type="ECO:0000313" key="10">
    <source>
        <dbReference type="EMBL" id="KAJ9616853.1"/>
    </source>
</evidence>
<dbReference type="GO" id="GO:0098552">
    <property type="term" value="C:side of membrane"/>
    <property type="evidence" value="ECO:0007669"/>
    <property type="project" value="UniProtKB-KW"/>
</dbReference>
<dbReference type="EMBL" id="JAPDRK010000001">
    <property type="protein sequence ID" value="KAJ9616853.1"/>
    <property type="molecule type" value="Genomic_DNA"/>
</dbReference>
<dbReference type="PANTHER" id="PTHR34992:SF2">
    <property type="entry name" value="COPPER ACQUISITION FACTOR BIM1-LIKE DOMAIN-CONTAINING PROTEIN"/>
    <property type="match status" value="1"/>
</dbReference>
<gene>
    <name evidence="10" type="ORF">H2200_000573</name>
</gene>